<protein>
    <submittedName>
        <fullName evidence="1">Uncharacterized protein</fullName>
    </submittedName>
</protein>
<dbReference type="HOGENOM" id="CLU_3286008_0_0_5"/>
<dbReference type="AlphaFoldDB" id="A9MC66"/>
<reference evidence="1 2" key="1">
    <citation type="submission" date="2007-10" db="EMBL/GenBank/DDBJ databases">
        <title>Brucella canis ATCC 23365 whole genome shotgun sequencing project.</title>
        <authorList>
            <person name="Setubal J.C."/>
            <person name="Bowns C."/>
            <person name="Boyle S."/>
            <person name="Crasta O.R."/>
            <person name="Czar M.J."/>
            <person name="Dharmanolla C."/>
            <person name="Gillespie J.J."/>
            <person name="Kenyon R.W."/>
            <person name="Lu J."/>
            <person name="Mane S."/>
            <person name="Mohapatra S."/>
            <person name="Nagrani S."/>
            <person name="Purkayastha A."/>
            <person name="Rajasimha H.K."/>
            <person name="Shallom J.M."/>
            <person name="Shallom S."/>
            <person name="Shukla M."/>
            <person name="Snyder E.E."/>
            <person name="Sobral B.W."/>
            <person name="Wattam A.R."/>
            <person name="Will R."/>
            <person name="Williams K."/>
            <person name="Yoo H."/>
            <person name="Bruce D."/>
            <person name="Detter C."/>
            <person name="Munk C."/>
            <person name="Brettin T.S."/>
        </authorList>
    </citation>
    <scope>NUCLEOTIDE SEQUENCE [LARGE SCALE GENOMIC DNA]</scope>
    <source>
        <strain evidence="2">ATCC 23365 / NCTC 10854 / RM-666</strain>
    </source>
</reference>
<organism evidence="1 2">
    <name type="scientific">Brucella canis (strain ATCC 23365 / NCTC 10854 / RM-666)</name>
    <dbReference type="NCBI Taxonomy" id="483179"/>
    <lineage>
        <taxon>Bacteria</taxon>
        <taxon>Pseudomonadati</taxon>
        <taxon>Pseudomonadota</taxon>
        <taxon>Alphaproteobacteria</taxon>
        <taxon>Hyphomicrobiales</taxon>
        <taxon>Brucellaceae</taxon>
        <taxon>Brucella/Ochrobactrum group</taxon>
        <taxon>Brucella</taxon>
    </lineage>
</organism>
<dbReference type="EMBL" id="CP000873">
    <property type="protein sequence ID" value="ABX63953.1"/>
    <property type="molecule type" value="Genomic_DNA"/>
</dbReference>
<evidence type="ECO:0000313" key="2">
    <source>
        <dbReference type="Proteomes" id="UP000001385"/>
    </source>
</evidence>
<name>A9MC66_BRUC2</name>
<gene>
    <name evidence="1" type="ordered locus">BCAN_B0793</name>
</gene>
<accession>A9MC66</accession>
<dbReference type="Proteomes" id="UP000001385">
    <property type="component" value="Chromosome II"/>
</dbReference>
<proteinExistence type="predicted"/>
<keyword evidence="2" id="KW-1185">Reference proteome</keyword>
<evidence type="ECO:0000313" key="1">
    <source>
        <dbReference type="EMBL" id="ABX63953.1"/>
    </source>
</evidence>
<sequence>MKAKQQFRLFCLSNHQSRNKARLVRIRKRVFSCLHCGRQR</sequence>
<dbReference type="KEGG" id="bcs:BCAN_B0793"/>